<dbReference type="GO" id="GO:0008168">
    <property type="term" value="F:methyltransferase activity"/>
    <property type="evidence" value="ECO:0007669"/>
    <property type="project" value="UniProtKB-KW"/>
</dbReference>
<dbReference type="RefSeq" id="WP_161839795.1">
    <property type="nucleotide sequence ID" value="NZ_CP048000.1"/>
</dbReference>
<dbReference type="InterPro" id="IPR041698">
    <property type="entry name" value="Methyltransf_25"/>
</dbReference>
<feature type="domain" description="Methyltransferase" evidence="1">
    <location>
        <begin position="45"/>
        <end position="141"/>
    </location>
</feature>
<evidence type="ECO:0000259" key="1">
    <source>
        <dbReference type="Pfam" id="PF13649"/>
    </source>
</evidence>
<dbReference type="SUPFAM" id="SSF53335">
    <property type="entry name" value="S-adenosyl-L-methionine-dependent methyltransferases"/>
    <property type="match status" value="1"/>
</dbReference>
<evidence type="ECO:0000313" key="3">
    <source>
        <dbReference type="Proteomes" id="UP000464314"/>
    </source>
</evidence>
<gene>
    <name evidence="2" type="ORF">Ana3638_21110</name>
</gene>
<dbReference type="Pfam" id="PF13649">
    <property type="entry name" value="Methyltransf_25"/>
    <property type="match status" value="1"/>
</dbReference>
<keyword evidence="2" id="KW-0489">Methyltransferase</keyword>
<dbReference type="EMBL" id="CP048000">
    <property type="protein sequence ID" value="QHQ62973.1"/>
    <property type="molecule type" value="Genomic_DNA"/>
</dbReference>
<dbReference type="Proteomes" id="UP000464314">
    <property type="component" value="Chromosome"/>
</dbReference>
<proteinExistence type="predicted"/>
<evidence type="ECO:0000313" key="2">
    <source>
        <dbReference type="EMBL" id="QHQ62973.1"/>
    </source>
</evidence>
<dbReference type="KEGG" id="anr:Ana3638_21110"/>
<dbReference type="PANTHER" id="PTHR43591">
    <property type="entry name" value="METHYLTRANSFERASE"/>
    <property type="match status" value="1"/>
</dbReference>
<dbReference type="Gene3D" id="3.40.50.150">
    <property type="entry name" value="Vaccinia Virus protein VP39"/>
    <property type="match status" value="1"/>
</dbReference>
<organism evidence="2 3">
    <name type="scientific">Anaerocolumna sedimenticola</name>
    <dbReference type="NCBI Taxonomy" id="2696063"/>
    <lineage>
        <taxon>Bacteria</taxon>
        <taxon>Bacillati</taxon>
        <taxon>Bacillota</taxon>
        <taxon>Clostridia</taxon>
        <taxon>Lachnospirales</taxon>
        <taxon>Lachnospiraceae</taxon>
        <taxon>Anaerocolumna</taxon>
    </lineage>
</organism>
<dbReference type="AlphaFoldDB" id="A0A6P1TR72"/>
<dbReference type="InterPro" id="IPR029063">
    <property type="entry name" value="SAM-dependent_MTases_sf"/>
</dbReference>
<keyword evidence="2" id="KW-0808">Transferase</keyword>
<accession>A0A6P1TR72</accession>
<reference evidence="2 3" key="1">
    <citation type="submission" date="2020-01" db="EMBL/GenBank/DDBJ databases">
        <title>Genome analysis of Anaerocolumna sp. CBA3638.</title>
        <authorList>
            <person name="Kim J."/>
            <person name="Roh S.W."/>
        </authorList>
    </citation>
    <scope>NUCLEOTIDE SEQUENCE [LARGE SCALE GENOMIC DNA]</scope>
    <source>
        <strain evidence="2 3">CBA3638</strain>
    </source>
</reference>
<name>A0A6P1TR72_9FIRM</name>
<dbReference type="CDD" id="cd02440">
    <property type="entry name" value="AdoMet_MTases"/>
    <property type="match status" value="1"/>
</dbReference>
<dbReference type="GO" id="GO:0032259">
    <property type="term" value="P:methylation"/>
    <property type="evidence" value="ECO:0007669"/>
    <property type="project" value="UniProtKB-KW"/>
</dbReference>
<dbReference type="PANTHER" id="PTHR43591:SF110">
    <property type="entry name" value="RHODANESE DOMAIN-CONTAINING PROTEIN"/>
    <property type="match status" value="1"/>
</dbReference>
<keyword evidence="3" id="KW-1185">Reference proteome</keyword>
<sequence length="264" mass="30821">MKNYIVESYENSREEDRLTTNNARKIEFITTTRIFDELFDNKMKVLDCAAGTGVYAFYLADKGYEVTATDITPRHIDIMNQKLLDKKYNMNTSVLDAANMSIFENESFDIVLNMGPFYHLISESERHKCFTESLRVLKEGGILVTSYIPRYYVFQYVAISDIKYLDMDLAKQILNTGVLKHDDKKCFWTDTYYSSMDEMEELYKRNGMQVIEHFAQDGMSPLLREKVDSFNDVEFEVWCNYHYSICREKSVLGASNHVIIAGRK</sequence>
<protein>
    <submittedName>
        <fullName evidence="2">Methyltransferase domain-containing protein</fullName>
    </submittedName>
</protein>